<dbReference type="AlphaFoldDB" id="A0A813KHM9"/>
<comment type="caution">
    <text evidence="2">The sequence shown here is derived from an EMBL/GenBank/DDBJ whole genome shotgun (WGS) entry which is preliminary data.</text>
</comment>
<dbReference type="Proteomes" id="UP000626109">
    <property type="component" value="Unassembled WGS sequence"/>
</dbReference>
<feature type="compositionally biased region" description="Basic and acidic residues" evidence="1">
    <location>
        <begin position="43"/>
        <end position="55"/>
    </location>
</feature>
<feature type="compositionally biased region" description="Basic and acidic residues" evidence="1">
    <location>
        <begin position="80"/>
        <end position="95"/>
    </location>
</feature>
<proteinExistence type="predicted"/>
<feature type="region of interest" description="Disordered" evidence="1">
    <location>
        <begin position="26"/>
        <end position="95"/>
    </location>
</feature>
<protein>
    <submittedName>
        <fullName evidence="2">Uncharacterized protein</fullName>
    </submittedName>
</protein>
<name>A0A813KHM9_POLGL</name>
<organism evidence="2 3">
    <name type="scientific">Polarella glacialis</name>
    <name type="common">Dinoflagellate</name>
    <dbReference type="NCBI Taxonomy" id="89957"/>
    <lineage>
        <taxon>Eukaryota</taxon>
        <taxon>Sar</taxon>
        <taxon>Alveolata</taxon>
        <taxon>Dinophyceae</taxon>
        <taxon>Suessiales</taxon>
        <taxon>Suessiaceae</taxon>
        <taxon>Polarella</taxon>
    </lineage>
</organism>
<dbReference type="EMBL" id="CAJNNW010031392">
    <property type="protein sequence ID" value="CAE8707388.1"/>
    <property type="molecule type" value="Genomic_DNA"/>
</dbReference>
<evidence type="ECO:0000313" key="2">
    <source>
        <dbReference type="EMBL" id="CAE8707388.1"/>
    </source>
</evidence>
<feature type="non-terminal residue" evidence="2">
    <location>
        <position position="1"/>
    </location>
</feature>
<accession>A0A813KHM9</accession>
<gene>
    <name evidence="2" type="ORF">PGLA2088_LOCUS34522</name>
</gene>
<reference evidence="2" key="1">
    <citation type="submission" date="2021-02" db="EMBL/GenBank/DDBJ databases">
        <authorList>
            <person name="Dougan E. K."/>
            <person name="Rhodes N."/>
            <person name="Thang M."/>
            <person name="Chan C."/>
        </authorList>
    </citation>
    <scope>NUCLEOTIDE SEQUENCE</scope>
</reference>
<evidence type="ECO:0000313" key="3">
    <source>
        <dbReference type="Proteomes" id="UP000626109"/>
    </source>
</evidence>
<feature type="non-terminal residue" evidence="2">
    <location>
        <position position="95"/>
    </location>
</feature>
<sequence>ERRLLRGRRVRSGLLLHALLQVRSTCQTRSRGCRRVGQRRLRIRPDRQMHLELPDKLPVPSGSGLHQSEGSPQAHKGKRERPTRVREAEDQRKTQ</sequence>
<feature type="compositionally biased region" description="Basic residues" evidence="1">
    <location>
        <begin position="31"/>
        <end position="42"/>
    </location>
</feature>
<evidence type="ECO:0000256" key="1">
    <source>
        <dbReference type="SAM" id="MobiDB-lite"/>
    </source>
</evidence>